<dbReference type="Proteomes" id="UP001152519">
    <property type="component" value="Unassembled WGS sequence"/>
</dbReference>
<organism evidence="1 2">
    <name type="scientific">Actinacidiphila cocklensis</name>
    <dbReference type="NCBI Taxonomy" id="887465"/>
    <lineage>
        <taxon>Bacteria</taxon>
        <taxon>Bacillati</taxon>
        <taxon>Actinomycetota</taxon>
        <taxon>Actinomycetes</taxon>
        <taxon>Kitasatosporales</taxon>
        <taxon>Streptomycetaceae</taxon>
        <taxon>Actinacidiphila</taxon>
    </lineage>
</organism>
<comment type="caution">
    <text evidence="1">The sequence shown here is derived from an EMBL/GenBank/DDBJ whole genome shotgun (WGS) entry which is preliminary data.</text>
</comment>
<gene>
    <name evidence="1" type="ORF">SCOCK_110054</name>
</gene>
<proteinExistence type="predicted"/>
<reference evidence="1" key="1">
    <citation type="submission" date="2021-05" db="EMBL/GenBank/DDBJ databases">
        <authorList>
            <person name="Arsene-Ploetze F."/>
        </authorList>
    </citation>
    <scope>NUCLEOTIDE SEQUENCE</scope>
    <source>
        <strain evidence="1">DSM 42138</strain>
    </source>
</reference>
<dbReference type="AlphaFoldDB" id="A0A9W4GQ54"/>
<protein>
    <submittedName>
        <fullName evidence="1">Methane monooxygenase PmoA-like</fullName>
    </submittedName>
</protein>
<evidence type="ECO:0000313" key="2">
    <source>
        <dbReference type="Proteomes" id="UP001152519"/>
    </source>
</evidence>
<dbReference type="RefSeq" id="WP_251484742.1">
    <property type="nucleotide sequence ID" value="NZ_CAJSLV010000013.1"/>
</dbReference>
<keyword evidence="1" id="KW-0503">Monooxygenase</keyword>
<dbReference type="EMBL" id="CAJSLV010000013">
    <property type="protein sequence ID" value="CAG6391226.1"/>
    <property type="molecule type" value="Genomic_DNA"/>
</dbReference>
<dbReference type="Pfam" id="PF14100">
    <property type="entry name" value="DUF6807"/>
    <property type="match status" value="1"/>
</dbReference>
<sequence length="289" mass="31201">MRTADDGACLTVEAAGVQLLRYVHAGDPEPSQAPKPYLHPLRTTAGEVVTDYRPADHLWHKGLALTASHVSGQNFWGGGTYVREAGGYVDLDNHGTMRHDGFDAIGTGRFAERLTWLSGAGEPWVGERRVVGASVLGDDVWELAWHTELTGLRDQPLRFGSPTTHGRELAGYSGLTWRGAAGFTGGDILGPGGRGGEAMMGTAAPWLAFRSPAGTTVVFEAAGGEGAPPTHWFVRSEPYPIVNPSWAFHEEFTLAAGRRLDWDFRVTVVSAAWDADRVEEHLQQRDAAS</sequence>
<accession>A0A9W4GQ54</accession>
<keyword evidence="2" id="KW-1185">Reference proteome</keyword>
<keyword evidence="1" id="KW-0560">Oxidoreductase</keyword>
<dbReference type="GO" id="GO:0004497">
    <property type="term" value="F:monooxygenase activity"/>
    <property type="evidence" value="ECO:0007669"/>
    <property type="project" value="UniProtKB-KW"/>
</dbReference>
<name>A0A9W4GQ54_9ACTN</name>
<dbReference type="InterPro" id="IPR029475">
    <property type="entry name" value="DUF6807"/>
</dbReference>
<evidence type="ECO:0000313" key="1">
    <source>
        <dbReference type="EMBL" id="CAG6391226.1"/>
    </source>
</evidence>